<evidence type="ECO:0000256" key="7">
    <source>
        <dbReference type="PIRSR" id="PIRSR601577-1"/>
    </source>
</evidence>
<dbReference type="Proteomes" id="UP000247498">
    <property type="component" value="Unassembled WGS sequence"/>
</dbReference>
<proteinExistence type="inferred from homology"/>
<keyword evidence="11" id="KW-0732">Signal</keyword>
<feature type="compositionally biased region" description="Basic and acidic residues" evidence="9">
    <location>
        <begin position="84"/>
        <end position="100"/>
    </location>
</feature>
<dbReference type="SUPFAM" id="SSF55486">
    <property type="entry name" value="Metalloproteases ('zincins'), catalytic domain"/>
    <property type="match status" value="1"/>
</dbReference>
<keyword evidence="4" id="KW-0378">Hydrolase</keyword>
<comment type="caution">
    <text evidence="12">The sequence shown here is derived from an EMBL/GenBank/DDBJ whole genome shotgun (WGS) entry which is preliminary data.</text>
</comment>
<feature type="binding site" evidence="8">
    <location>
        <position position="306"/>
    </location>
    <ligand>
        <name>Zn(2+)</name>
        <dbReference type="ChEBI" id="CHEBI:29105"/>
        <note>catalytic</note>
    </ligand>
</feature>
<dbReference type="PROSITE" id="PS51257">
    <property type="entry name" value="PROKAR_LIPOPROTEIN"/>
    <property type="match status" value="1"/>
</dbReference>
<evidence type="ECO:0000256" key="6">
    <source>
        <dbReference type="ARBA" id="ARBA00023049"/>
    </source>
</evidence>
<feature type="compositionally biased region" description="Gly residues" evidence="9">
    <location>
        <begin position="1184"/>
        <end position="1196"/>
    </location>
</feature>
<keyword evidence="10" id="KW-1133">Transmembrane helix</keyword>
<feature type="transmembrane region" description="Helical" evidence="10">
    <location>
        <begin position="985"/>
        <end position="1010"/>
    </location>
</feature>
<feature type="region of interest" description="Disordered" evidence="9">
    <location>
        <begin position="786"/>
        <end position="805"/>
    </location>
</feature>
<evidence type="ECO:0000256" key="1">
    <source>
        <dbReference type="ARBA" id="ARBA00005860"/>
    </source>
</evidence>
<dbReference type="GO" id="GO:0005737">
    <property type="term" value="C:cytoplasm"/>
    <property type="evidence" value="ECO:0007669"/>
    <property type="project" value="TreeGrafter"/>
</dbReference>
<comment type="similarity">
    <text evidence="1">Belongs to the peptidase M8 family.</text>
</comment>
<evidence type="ECO:0000256" key="8">
    <source>
        <dbReference type="PIRSR" id="PIRSR601577-2"/>
    </source>
</evidence>
<feature type="compositionally biased region" description="Pro residues" evidence="9">
    <location>
        <begin position="1096"/>
        <end position="1110"/>
    </location>
</feature>
<protein>
    <submittedName>
        <fullName evidence="12">Leishmanolysin-like peptidase</fullName>
    </submittedName>
</protein>
<keyword evidence="10" id="KW-0472">Membrane</keyword>
<feature type="region of interest" description="Disordered" evidence="9">
    <location>
        <begin position="1088"/>
        <end position="1144"/>
    </location>
</feature>
<dbReference type="Pfam" id="PF01457">
    <property type="entry name" value="Peptidase_M8"/>
    <property type="match status" value="1"/>
</dbReference>
<evidence type="ECO:0000256" key="10">
    <source>
        <dbReference type="SAM" id="Phobius"/>
    </source>
</evidence>
<dbReference type="OrthoDB" id="527990at2759"/>
<dbReference type="InterPro" id="IPR001577">
    <property type="entry name" value="Peptidase_M8"/>
</dbReference>
<name>A0A2V0NY11_9CHLO</name>
<feature type="region of interest" description="Disordered" evidence="9">
    <location>
        <begin position="883"/>
        <end position="913"/>
    </location>
</feature>
<feature type="active site" evidence="7">
    <location>
        <position position="303"/>
    </location>
</feature>
<dbReference type="GO" id="GO:0046872">
    <property type="term" value="F:metal ion binding"/>
    <property type="evidence" value="ECO:0007669"/>
    <property type="project" value="UniProtKB-KW"/>
</dbReference>
<accession>A0A2V0NY11</accession>
<keyword evidence="3 8" id="KW-0479">Metal-binding</keyword>
<feature type="compositionally biased region" description="Gly residues" evidence="9">
    <location>
        <begin position="788"/>
        <end position="804"/>
    </location>
</feature>
<gene>
    <name evidence="12" type="ORF">Rsub_04312</name>
</gene>
<dbReference type="GO" id="GO:0006508">
    <property type="term" value="P:proteolysis"/>
    <property type="evidence" value="ECO:0007669"/>
    <property type="project" value="UniProtKB-KW"/>
</dbReference>
<dbReference type="EMBL" id="BDRX01000025">
    <property type="protein sequence ID" value="GBF91572.1"/>
    <property type="molecule type" value="Genomic_DNA"/>
</dbReference>
<feature type="compositionally biased region" description="Low complexity" evidence="9">
    <location>
        <begin position="49"/>
        <end position="72"/>
    </location>
</feature>
<evidence type="ECO:0000256" key="3">
    <source>
        <dbReference type="ARBA" id="ARBA00022723"/>
    </source>
</evidence>
<evidence type="ECO:0000256" key="4">
    <source>
        <dbReference type="ARBA" id="ARBA00022801"/>
    </source>
</evidence>
<sequence>MPRGAGARGAAQAGPLLVLLVVACLAAAAPLAAAHGDFAAEFAAAQQWASGQGQGQPQQQQDHQQQQQEQQQHTPACGHALASAEHRRWSDGHRRARAAEAARSPAAAARHAPPRQLAETAPAGAPRPLRVWVEYQATETLEPELNQKLRDTVNVALGVLQKYFRARRAPAGPLLAPALCVVYDTAGYCNQYQPDLLNPGANKKLQLCGLAKVNGSHIAPYRQCSLGGGSCSDYQGGTGEHTDYYLYITAQQDNHCASGAVAWALPCLYDTSTNRPLLGSANVCPANLAAADSEAAVSVLVHELLHGLGFTDDSFDRFVDSTGAPIPKDQVVKEITDAYGRPTTLVISPTVAAETRAQFGCDSVPGAALENEGGQGSANAHWEYRWFQGELMVATNLFAVYGKPATMSRITLAFMQDTGWYDIDWDAAGFLDWGYKAGCDFVLATCDAFMAANPSQRFYCGKEDFSVTTNSVCTFDGMARAKCEEAQFADGCVMKMALYAAPNCLTPQYATAAGDKFGWAAGLDSRCYPVTWLFNNGAYQFPDSTFKDGWKDAVCFQSTCNQQGVLQVKLFDRTLDCPTNATLDLPKLMPDRYRAGSIGPCPDNAAACQTLACGPACAVGGVCRGGKCYCNLEFTGPGCEQRLTPSGAYTRYDPTPGGANATDGQSASGYLMLSAELSNSQEELLSALDRYKVAAAQLAGVAVARVAVLSFTTNRPAASIVGGGGGGGGGVGGGVVVGGGGGGGGAGAGGLEGGEKKDTRSRRRQLLALLLGGGEGGEGQQRLVSLEGFGGGGSSSGGGGGGDAGSAALALQPALAGAGGGPATDAVAAALAGVLAARGGGGAPGGGVFGDGGANAGAALGAVTLNGRALPLPVPLPLTATAVRVDGAPDGPPPPAASRRRRRLAQAGGGGGGERLQVFSRIATLSPADGDAIGARITNDTRQSAFAAALEKAGLRLVPGSILVQTPSDVGGSVFGIRDPNTIRMIIIIVAAAAALTVLTAVCCCAWRVITRFRELALKRRPPPGGWVQRGVGGAAGPAPVPPPALPALAAAASAPLAVNGAGPGGRAGSAYYEFGNPLVMARSVPHPGSAAGAAAPPPGYPPQRAPPRPAGRGGSPRRAKSRSPRRGGGGPGPGATPLSPHSTWAVRGEDGLFYVQGSAFATREEAEQFAVDLAVARSLQETRGGGGGGGGGALGHAGRSAAF</sequence>
<keyword evidence="2" id="KW-0645">Protease</keyword>
<dbReference type="PANTHER" id="PTHR10942:SF0">
    <property type="entry name" value="LEISHMANOLYSIN-LIKE PEPTIDASE"/>
    <property type="match status" value="1"/>
</dbReference>
<dbReference type="STRING" id="307507.A0A2V0NY11"/>
<dbReference type="Gene3D" id="3.10.170.20">
    <property type="match status" value="1"/>
</dbReference>
<feature type="signal peptide" evidence="11">
    <location>
        <begin position="1"/>
        <end position="34"/>
    </location>
</feature>
<dbReference type="FunFam" id="3.90.132.10:FF:000001">
    <property type="entry name" value="leishmanolysin-like peptidase isoform X2"/>
    <property type="match status" value="1"/>
</dbReference>
<dbReference type="Gene3D" id="3.90.132.10">
    <property type="entry name" value="Leishmanolysin , domain 2"/>
    <property type="match status" value="1"/>
</dbReference>
<evidence type="ECO:0000313" key="12">
    <source>
        <dbReference type="EMBL" id="GBF91572.1"/>
    </source>
</evidence>
<organism evidence="12 13">
    <name type="scientific">Raphidocelis subcapitata</name>
    <dbReference type="NCBI Taxonomy" id="307507"/>
    <lineage>
        <taxon>Eukaryota</taxon>
        <taxon>Viridiplantae</taxon>
        <taxon>Chlorophyta</taxon>
        <taxon>core chlorophytes</taxon>
        <taxon>Chlorophyceae</taxon>
        <taxon>CS clade</taxon>
        <taxon>Sphaeropleales</taxon>
        <taxon>Selenastraceae</taxon>
        <taxon>Raphidocelis</taxon>
    </lineage>
</organism>
<reference evidence="12 13" key="1">
    <citation type="journal article" date="2018" name="Sci. Rep.">
        <title>Raphidocelis subcapitata (=Pseudokirchneriella subcapitata) provides an insight into genome evolution and environmental adaptations in the Sphaeropleales.</title>
        <authorList>
            <person name="Suzuki S."/>
            <person name="Yamaguchi H."/>
            <person name="Nakajima N."/>
            <person name="Kawachi M."/>
        </authorList>
    </citation>
    <scope>NUCLEOTIDE SEQUENCE [LARGE SCALE GENOMIC DNA]</scope>
    <source>
        <strain evidence="12 13">NIES-35</strain>
    </source>
</reference>
<feature type="chain" id="PRO_5015988765" evidence="11">
    <location>
        <begin position="35"/>
        <end position="1204"/>
    </location>
</feature>
<feature type="binding site" evidence="8">
    <location>
        <position position="381"/>
    </location>
    <ligand>
        <name>Zn(2+)</name>
        <dbReference type="ChEBI" id="CHEBI:29105"/>
        <note>catalytic</note>
    </ligand>
</feature>
<dbReference type="PANTHER" id="PTHR10942">
    <property type="entry name" value="LEISHMANOLYSIN-LIKE PEPTIDASE"/>
    <property type="match status" value="1"/>
</dbReference>
<evidence type="ECO:0000256" key="9">
    <source>
        <dbReference type="SAM" id="MobiDB-lite"/>
    </source>
</evidence>
<feature type="binding site" evidence="8">
    <location>
        <position position="302"/>
    </location>
    <ligand>
        <name>Zn(2+)</name>
        <dbReference type="ChEBI" id="CHEBI:29105"/>
        <note>catalytic</note>
    </ligand>
</feature>
<dbReference type="GO" id="GO:0016020">
    <property type="term" value="C:membrane"/>
    <property type="evidence" value="ECO:0007669"/>
    <property type="project" value="InterPro"/>
</dbReference>
<comment type="cofactor">
    <cofactor evidence="8">
        <name>Zn(2+)</name>
        <dbReference type="ChEBI" id="CHEBI:29105"/>
    </cofactor>
    <text evidence="8">Binds 1 zinc ion per subunit.</text>
</comment>
<keyword evidence="6 8" id="KW-0482">Metalloprotease</keyword>
<evidence type="ECO:0000313" key="13">
    <source>
        <dbReference type="Proteomes" id="UP000247498"/>
    </source>
</evidence>
<dbReference type="GO" id="GO:0004222">
    <property type="term" value="F:metalloendopeptidase activity"/>
    <property type="evidence" value="ECO:0007669"/>
    <property type="project" value="InterPro"/>
</dbReference>
<dbReference type="InParanoid" id="A0A2V0NY11"/>
<keyword evidence="13" id="KW-1185">Reference proteome</keyword>
<dbReference type="GO" id="GO:0007155">
    <property type="term" value="P:cell adhesion"/>
    <property type="evidence" value="ECO:0007669"/>
    <property type="project" value="InterPro"/>
</dbReference>
<evidence type="ECO:0000256" key="5">
    <source>
        <dbReference type="ARBA" id="ARBA00022833"/>
    </source>
</evidence>
<dbReference type="AlphaFoldDB" id="A0A2V0NY11"/>
<keyword evidence="10" id="KW-0812">Transmembrane</keyword>
<feature type="region of interest" description="Disordered" evidence="9">
    <location>
        <begin position="49"/>
        <end position="123"/>
    </location>
</feature>
<feature type="region of interest" description="Disordered" evidence="9">
    <location>
        <begin position="1183"/>
        <end position="1204"/>
    </location>
</feature>
<keyword evidence="5 8" id="KW-0862">Zinc</keyword>
<evidence type="ECO:0000256" key="11">
    <source>
        <dbReference type="SAM" id="SignalP"/>
    </source>
</evidence>
<evidence type="ECO:0000256" key="2">
    <source>
        <dbReference type="ARBA" id="ARBA00022670"/>
    </source>
</evidence>
<feature type="compositionally biased region" description="Basic residues" evidence="9">
    <location>
        <begin position="1116"/>
        <end position="1126"/>
    </location>
</feature>
<feature type="compositionally biased region" description="Low complexity" evidence="9">
    <location>
        <begin position="101"/>
        <end position="115"/>
    </location>
</feature>